<reference evidence="2" key="1">
    <citation type="submission" date="2022-03" db="EMBL/GenBank/DDBJ databases">
        <authorList>
            <person name="Alioto T."/>
            <person name="Alioto T."/>
            <person name="Gomez Garrido J."/>
        </authorList>
    </citation>
    <scope>NUCLEOTIDE SEQUENCE</scope>
</reference>
<protein>
    <submittedName>
        <fullName evidence="2">Uncharacterized protein</fullName>
    </submittedName>
</protein>
<dbReference type="AlphaFoldDB" id="A0AAD1VLP4"/>
<dbReference type="Proteomes" id="UP001295444">
    <property type="component" value="Chromosome 01"/>
</dbReference>
<organism evidence="2 3">
    <name type="scientific">Pelobates cultripes</name>
    <name type="common">Western spadefoot toad</name>
    <dbReference type="NCBI Taxonomy" id="61616"/>
    <lineage>
        <taxon>Eukaryota</taxon>
        <taxon>Metazoa</taxon>
        <taxon>Chordata</taxon>
        <taxon>Craniata</taxon>
        <taxon>Vertebrata</taxon>
        <taxon>Euteleostomi</taxon>
        <taxon>Amphibia</taxon>
        <taxon>Batrachia</taxon>
        <taxon>Anura</taxon>
        <taxon>Pelobatoidea</taxon>
        <taxon>Pelobatidae</taxon>
        <taxon>Pelobates</taxon>
    </lineage>
</organism>
<evidence type="ECO:0000256" key="1">
    <source>
        <dbReference type="SAM" id="MobiDB-lite"/>
    </source>
</evidence>
<accession>A0AAD1VLP4</accession>
<feature type="region of interest" description="Disordered" evidence="1">
    <location>
        <begin position="126"/>
        <end position="163"/>
    </location>
</feature>
<feature type="compositionally biased region" description="Polar residues" evidence="1">
    <location>
        <begin position="126"/>
        <end position="137"/>
    </location>
</feature>
<evidence type="ECO:0000313" key="2">
    <source>
        <dbReference type="EMBL" id="CAH2220946.1"/>
    </source>
</evidence>
<dbReference type="EMBL" id="OW240912">
    <property type="protein sequence ID" value="CAH2220946.1"/>
    <property type="molecule type" value="Genomic_DNA"/>
</dbReference>
<keyword evidence="3" id="KW-1185">Reference proteome</keyword>
<sequence length="163" mass="18780">MECEWLMRTPGYKAMLKGAEKKNHSRVQRRLSIYGVRPSKVAIRLTRTEVWKKTTLYKEIRMVEMLGTNTSVWEAPVGDFECRVEVALAVIGGSIPEKKCLQWRALIRLELLEDAREEWHRLQSQVLPSQNSASGTKSFAAPRPRRSTYEQRSSRVMEASAKN</sequence>
<gene>
    <name evidence="2" type="ORF">PECUL_23A044275</name>
</gene>
<evidence type="ECO:0000313" key="3">
    <source>
        <dbReference type="Proteomes" id="UP001295444"/>
    </source>
</evidence>
<proteinExistence type="predicted"/>
<name>A0AAD1VLP4_PELCU</name>